<accession>K3X6I5</accession>
<dbReference type="VEuPathDB" id="FungiDB:PYU1_G012807"/>
<dbReference type="OMA" id="GPNLMLK"/>
<evidence type="ECO:0000313" key="3">
    <source>
        <dbReference type="Proteomes" id="UP000019132"/>
    </source>
</evidence>
<dbReference type="HOGENOM" id="CLU_1362798_0_0_1"/>
<dbReference type="EnsemblProtists" id="PYU1_T012834">
    <property type="protein sequence ID" value="PYU1_T012834"/>
    <property type="gene ID" value="PYU1_G012807"/>
</dbReference>
<dbReference type="EMBL" id="GL376581">
    <property type="status" value="NOT_ANNOTATED_CDS"/>
    <property type="molecule type" value="Genomic_DNA"/>
</dbReference>
<dbReference type="eggNOG" id="ENOG502S5KF">
    <property type="taxonomic scope" value="Eukaryota"/>
</dbReference>
<evidence type="ECO:0000256" key="1">
    <source>
        <dbReference type="SAM" id="MobiDB-lite"/>
    </source>
</evidence>
<dbReference type="Proteomes" id="UP000019132">
    <property type="component" value="Unassembled WGS sequence"/>
</dbReference>
<keyword evidence="3" id="KW-1185">Reference proteome</keyword>
<reference evidence="3" key="2">
    <citation type="submission" date="2010-04" db="EMBL/GenBank/DDBJ databases">
        <authorList>
            <person name="Buell R."/>
            <person name="Hamilton J."/>
            <person name="Hostetler J."/>
        </authorList>
    </citation>
    <scope>NUCLEOTIDE SEQUENCE [LARGE SCALE GENOMIC DNA]</scope>
    <source>
        <strain evidence="3">DAOM:BR144</strain>
    </source>
</reference>
<protein>
    <submittedName>
        <fullName evidence="2">Uncharacterized protein</fullName>
    </submittedName>
</protein>
<dbReference type="AlphaFoldDB" id="K3X6I5"/>
<reference evidence="2" key="3">
    <citation type="submission" date="2015-02" db="UniProtKB">
        <authorList>
            <consortium name="EnsemblProtists"/>
        </authorList>
    </citation>
    <scope>IDENTIFICATION</scope>
    <source>
        <strain evidence="2">DAOM BR144</strain>
    </source>
</reference>
<evidence type="ECO:0000313" key="2">
    <source>
        <dbReference type="EnsemblProtists" id="PYU1_T012834"/>
    </source>
</evidence>
<sequence>MTSPSKSSVHKPLFDSPSKYGVHNAIATFTPTEQRFRWQNGFNSTDALYKLPTSIGTGAKKGFGTSTREDWDLTKKLINPCSGPGSYESITSCGRQPSSLCRSSAVTAFDNASRTLLDGCTTPSPGPIYDLPETMGAAMSPKFGTSKRQPLNGKAEGPGPNIALKGAFKECRPSVSPTFGTERRLRSSSNSSSPGPIYDLTPTGFQTGNKKSFSHAKRF</sequence>
<name>K3X6I5_GLOUD</name>
<organism evidence="2 3">
    <name type="scientific">Globisporangium ultimum (strain ATCC 200006 / CBS 805.95 / DAOM BR144)</name>
    <name type="common">Pythium ultimum</name>
    <dbReference type="NCBI Taxonomy" id="431595"/>
    <lineage>
        <taxon>Eukaryota</taxon>
        <taxon>Sar</taxon>
        <taxon>Stramenopiles</taxon>
        <taxon>Oomycota</taxon>
        <taxon>Peronosporomycetes</taxon>
        <taxon>Pythiales</taxon>
        <taxon>Pythiaceae</taxon>
        <taxon>Globisporangium</taxon>
    </lineage>
</organism>
<proteinExistence type="predicted"/>
<reference evidence="3" key="1">
    <citation type="journal article" date="2010" name="Genome Biol.">
        <title>Genome sequence of the necrotrophic plant pathogen Pythium ultimum reveals original pathogenicity mechanisms and effector repertoire.</title>
        <authorList>
            <person name="Levesque C.A."/>
            <person name="Brouwer H."/>
            <person name="Cano L."/>
            <person name="Hamilton J.P."/>
            <person name="Holt C."/>
            <person name="Huitema E."/>
            <person name="Raffaele S."/>
            <person name="Robideau G.P."/>
            <person name="Thines M."/>
            <person name="Win J."/>
            <person name="Zerillo M.M."/>
            <person name="Beakes G.W."/>
            <person name="Boore J.L."/>
            <person name="Busam D."/>
            <person name="Dumas B."/>
            <person name="Ferriera S."/>
            <person name="Fuerstenberg S.I."/>
            <person name="Gachon C.M."/>
            <person name="Gaulin E."/>
            <person name="Govers F."/>
            <person name="Grenville-Briggs L."/>
            <person name="Horner N."/>
            <person name="Hostetler J."/>
            <person name="Jiang R.H."/>
            <person name="Johnson J."/>
            <person name="Krajaejun T."/>
            <person name="Lin H."/>
            <person name="Meijer H.J."/>
            <person name="Moore B."/>
            <person name="Morris P."/>
            <person name="Phuntmart V."/>
            <person name="Puiu D."/>
            <person name="Shetty J."/>
            <person name="Stajich J.E."/>
            <person name="Tripathy S."/>
            <person name="Wawra S."/>
            <person name="van West P."/>
            <person name="Whitty B.R."/>
            <person name="Coutinho P.M."/>
            <person name="Henrissat B."/>
            <person name="Martin F."/>
            <person name="Thomas P.D."/>
            <person name="Tyler B.M."/>
            <person name="De Vries R.P."/>
            <person name="Kamoun S."/>
            <person name="Yandell M."/>
            <person name="Tisserat N."/>
            <person name="Buell C.R."/>
        </authorList>
    </citation>
    <scope>NUCLEOTIDE SEQUENCE</scope>
    <source>
        <strain evidence="3">DAOM:BR144</strain>
    </source>
</reference>
<feature type="region of interest" description="Disordered" evidence="1">
    <location>
        <begin position="145"/>
        <end position="219"/>
    </location>
</feature>
<dbReference type="InParanoid" id="K3X6I5"/>